<feature type="domain" description="SLH" evidence="2">
    <location>
        <begin position="560"/>
        <end position="623"/>
    </location>
</feature>
<name>A0ABR8SY93_9BACL</name>
<accession>A0ABR8SY93</accession>
<protein>
    <submittedName>
        <fullName evidence="3">Serine hydrolase</fullName>
    </submittedName>
</protein>
<dbReference type="Proteomes" id="UP000608071">
    <property type="component" value="Unassembled WGS sequence"/>
</dbReference>
<dbReference type="SUPFAM" id="SSF56601">
    <property type="entry name" value="beta-lactamase/transpeptidase-like"/>
    <property type="match status" value="1"/>
</dbReference>
<dbReference type="PANTHER" id="PTHR46825">
    <property type="entry name" value="D-ALANYL-D-ALANINE-CARBOXYPEPTIDASE/ENDOPEPTIDASE AMPH"/>
    <property type="match status" value="1"/>
</dbReference>
<dbReference type="PROSITE" id="PS51272">
    <property type="entry name" value="SLH"/>
    <property type="match status" value="1"/>
</dbReference>
<feature type="signal peptide" evidence="1">
    <location>
        <begin position="1"/>
        <end position="33"/>
    </location>
</feature>
<dbReference type="InterPro" id="IPR001466">
    <property type="entry name" value="Beta-lactam-related"/>
</dbReference>
<keyword evidence="4" id="KW-1185">Reference proteome</keyword>
<feature type="chain" id="PRO_5047209923" evidence="1">
    <location>
        <begin position="34"/>
        <end position="707"/>
    </location>
</feature>
<dbReference type="EMBL" id="JACSQL010000003">
    <property type="protein sequence ID" value="MBD7968481.1"/>
    <property type="molecule type" value="Genomic_DNA"/>
</dbReference>
<dbReference type="InterPro" id="IPR050491">
    <property type="entry name" value="AmpC-like"/>
</dbReference>
<proteinExistence type="predicted"/>
<dbReference type="PANTHER" id="PTHR46825:SF9">
    <property type="entry name" value="BETA-LACTAMASE-RELATED DOMAIN-CONTAINING PROTEIN"/>
    <property type="match status" value="1"/>
</dbReference>
<dbReference type="Pfam" id="PF00144">
    <property type="entry name" value="Beta-lactamase"/>
    <property type="match status" value="1"/>
</dbReference>
<evidence type="ECO:0000313" key="3">
    <source>
        <dbReference type="EMBL" id="MBD7968481.1"/>
    </source>
</evidence>
<organism evidence="3 4">
    <name type="scientific">Paenibacillus gallinarum</name>
    <dbReference type="NCBI Taxonomy" id="2762232"/>
    <lineage>
        <taxon>Bacteria</taxon>
        <taxon>Bacillati</taxon>
        <taxon>Bacillota</taxon>
        <taxon>Bacilli</taxon>
        <taxon>Bacillales</taxon>
        <taxon>Paenibacillaceae</taxon>
        <taxon>Paenibacillus</taxon>
    </lineage>
</organism>
<evidence type="ECO:0000313" key="4">
    <source>
        <dbReference type="Proteomes" id="UP000608071"/>
    </source>
</evidence>
<evidence type="ECO:0000256" key="1">
    <source>
        <dbReference type="SAM" id="SignalP"/>
    </source>
</evidence>
<comment type="caution">
    <text evidence="3">The sequence shown here is derived from an EMBL/GenBank/DDBJ whole genome shotgun (WGS) entry which is preliminary data.</text>
</comment>
<sequence>MNFSPVFIRRKALSSAFLALFLFLGVLLPSAHADSSLSSTASAPKNLSPETAQVFLDEFFNSQQALSHYVGASVIIVKDGKVIAEKGYGYSNLQEKTPVDPKKTAFRIASVSKTFTSIAIMQLVEQGEIGLKNDFQTYVPGLKFDNPYDTPVTIENLLTHTTGFEIRDPKAEDIHADFDKYISIEDYVQEHMPPVVREPGSSYMYDNFASLLLGLVVQNVSGEPFETYMQKHIFEPLDMQNSDFMLTDKFKNQLSIAYDAARNPIDLYALSPAPMPQGGMMSTAEDIGKFMIAFLNGGSDGKNRILNEATVTSMETYRSEVHPLLPDTTYGFESPFQIPGAGSSSKIITKAGDIIGFSSYLFLIPEQNTGVFLTYNQAGALRNLFYPAFISAFFPEYAEPAKFDHYEPQTAEELQRYAGLYSDLRLKTIVSKLADADDQAGKMEISDAFIGSRTLIQVDDNLFMDELSGQFTGFKENTDGTIYMKEPYLNPFGYEKKGVKAAGYKDVRPGSTYATFIYGLQSLGHYSNDASIYFHPRNAVTRAEFIEEILELSGIPQSKTPPKTDSDWATHSAAGYIQAGYEMGMIEGADQKLFKPDQVITRQEAAVMIWRIYKQQYPDQLFSNVKLSGKTDTWAVPAVQMMIGLGLYGPEVKLQGNGSANYQSTKPLIRQEAAALMYQLLTQPTDQIVAGLAKEQENTQADSKATN</sequence>
<dbReference type="RefSeq" id="WP_191799705.1">
    <property type="nucleotide sequence ID" value="NZ_JACSQL010000003.1"/>
</dbReference>
<dbReference type="Gene3D" id="3.40.710.10">
    <property type="entry name" value="DD-peptidase/beta-lactamase superfamily"/>
    <property type="match status" value="1"/>
</dbReference>
<dbReference type="GO" id="GO:0016787">
    <property type="term" value="F:hydrolase activity"/>
    <property type="evidence" value="ECO:0007669"/>
    <property type="project" value="UniProtKB-KW"/>
</dbReference>
<gene>
    <name evidence="3" type="ORF">H9647_10425</name>
</gene>
<dbReference type="Pfam" id="PF00395">
    <property type="entry name" value="SLH"/>
    <property type="match status" value="1"/>
</dbReference>
<dbReference type="InterPro" id="IPR012338">
    <property type="entry name" value="Beta-lactam/transpept-like"/>
</dbReference>
<keyword evidence="3" id="KW-0378">Hydrolase</keyword>
<reference evidence="3 4" key="1">
    <citation type="submission" date="2020-08" db="EMBL/GenBank/DDBJ databases">
        <title>A Genomic Blueprint of the Chicken Gut Microbiome.</title>
        <authorList>
            <person name="Gilroy R."/>
            <person name="Ravi A."/>
            <person name="Getino M."/>
            <person name="Pursley I."/>
            <person name="Horton D.L."/>
            <person name="Alikhan N.-F."/>
            <person name="Baker D."/>
            <person name="Gharbi K."/>
            <person name="Hall N."/>
            <person name="Watson M."/>
            <person name="Adriaenssens E.M."/>
            <person name="Foster-Nyarko E."/>
            <person name="Jarju S."/>
            <person name="Secka A."/>
            <person name="Antonio M."/>
            <person name="Oren A."/>
            <person name="Chaudhuri R."/>
            <person name="La Ragione R.M."/>
            <person name="Hildebrand F."/>
            <person name="Pallen M.J."/>
        </authorList>
    </citation>
    <scope>NUCLEOTIDE SEQUENCE [LARGE SCALE GENOMIC DNA]</scope>
    <source>
        <strain evidence="3 4">Sa2BVA9</strain>
    </source>
</reference>
<keyword evidence="1" id="KW-0732">Signal</keyword>
<evidence type="ECO:0000259" key="2">
    <source>
        <dbReference type="PROSITE" id="PS51272"/>
    </source>
</evidence>
<dbReference type="InterPro" id="IPR001119">
    <property type="entry name" value="SLH_dom"/>
</dbReference>